<evidence type="ECO:0000256" key="7">
    <source>
        <dbReference type="ARBA" id="ARBA00023053"/>
    </source>
</evidence>
<keyword evidence="15" id="KW-1185">Reference proteome</keyword>
<dbReference type="EMBL" id="AJWK01005826">
    <property type="status" value="NOT_ANNOTATED_CDS"/>
    <property type="molecule type" value="Genomic_DNA"/>
</dbReference>
<dbReference type="EMBL" id="AJWK01005827">
    <property type="status" value="NOT_ANNOTATED_CDS"/>
    <property type="molecule type" value="Genomic_DNA"/>
</dbReference>
<evidence type="ECO:0000256" key="6">
    <source>
        <dbReference type="ARBA" id="ARBA00022989"/>
    </source>
</evidence>
<dbReference type="EMBL" id="AJWK01005824">
    <property type="status" value="NOT_ANNOTATED_CDS"/>
    <property type="molecule type" value="Genomic_DNA"/>
</dbReference>
<keyword evidence="5 12" id="KW-0812">Transmembrane</keyword>
<evidence type="ECO:0000256" key="5">
    <source>
        <dbReference type="ARBA" id="ARBA00022692"/>
    </source>
</evidence>
<reference evidence="15" key="1">
    <citation type="submission" date="2012-05" db="EMBL/GenBank/DDBJ databases">
        <title>Whole Genome Assembly of Lutzomyia longipalpis.</title>
        <authorList>
            <person name="Richards S."/>
            <person name="Qu C."/>
            <person name="Dillon R."/>
            <person name="Worley K."/>
            <person name="Scherer S."/>
            <person name="Batterton M."/>
            <person name="Taylor A."/>
            <person name="Hawes A."/>
            <person name="Hernandez B."/>
            <person name="Kovar C."/>
            <person name="Mandapat C."/>
            <person name="Pham C."/>
            <person name="Qu C."/>
            <person name="Jing C."/>
            <person name="Bess C."/>
            <person name="Bandaranaike D."/>
            <person name="Ngo D."/>
            <person name="Ongeri F."/>
            <person name="Arias F."/>
            <person name="Lara F."/>
            <person name="Weissenberger G."/>
            <person name="Kamau G."/>
            <person name="Han H."/>
            <person name="Shen H."/>
            <person name="Dinh H."/>
            <person name="Khalil I."/>
            <person name="Jones J."/>
            <person name="Shafer J."/>
            <person name="Jayaseelan J."/>
            <person name="Quiroz J."/>
            <person name="Blankenburg K."/>
            <person name="Nguyen L."/>
            <person name="Jackson L."/>
            <person name="Francisco L."/>
            <person name="Tang L.-Y."/>
            <person name="Pu L.-L."/>
            <person name="Perales L."/>
            <person name="Lorensuhewa L."/>
            <person name="Munidasa M."/>
            <person name="Coyle M."/>
            <person name="Taylor M."/>
            <person name="Puazo M."/>
            <person name="Firestine M."/>
            <person name="Scheel M."/>
            <person name="Javaid M."/>
            <person name="Wang M."/>
            <person name="Li M."/>
            <person name="Tabassum N."/>
            <person name="Saada N."/>
            <person name="Osuji N."/>
            <person name="Aqrawi P."/>
            <person name="Fu Q."/>
            <person name="Thornton R."/>
            <person name="Raj R."/>
            <person name="Goodspeed R."/>
            <person name="Mata R."/>
            <person name="Najjar R."/>
            <person name="Gubbala S."/>
            <person name="Lee S."/>
            <person name="Denson S."/>
            <person name="Patil S."/>
            <person name="Macmil S."/>
            <person name="Qi S."/>
            <person name="Matskevitch T."/>
            <person name="Palculict T."/>
            <person name="Mathew T."/>
            <person name="Vee V."/>
            <person name="Velamala V."/>
            <person name="Korchina V."/>
            <person name="Cai W."/>
            <person name="Liu W."/>
            <person name="Dai W."/>
            <person name="Zou X."/>
            <person name="Zhu Y."/>
            <person name="Zhang Y."/>
            <person name="Wu Y.-Q."/>
            <person name="Xin Y."/>
            <person name="Nazarath L."/>
            <person name="Kovar C."/>
            <person name="Han Y."/>
            <person name="Muzny D."/>
            <person name="Gibbs R."/>
        </authorList>
    </citation>
    <scope>NUCLEOTIDE SEQUENCE [LARGE SCALE GENOMIC DNA]</scope>
    <source>
        <strain evidence="15">Jacobina</strain>
    </source>
</reference>
<comment type="similarity">
    <text evidence="2 11">Belongs to the sodium:solute symporter (SSF) (TC 2.A.21) family.</text>
</comment>
<dbReference type="EnsemblMetazoa" id="LLOJ001719-RA">
    <property type="protein sequence ID" value="LLOJ001719-PA"/>
    <property type="gene ID" value="LLOJ001719"/>
</dbReference>
<feature type="transmembrane region" description="Helical" evidence="12">
    <location>
        <begin position="330"/>
        <end position="349"/>
    </location>
</feature>
<name>A0A1B0CBU0_LUTLO</name>
<feature type="transmembrane region" description="Helical" evidence="12">
    <location>
        <begin position="414"/>
        <end position="435"/>
    </location>
</feature>
<dbReference type="InterPro" id="IPR038377">
    <property type="entry name" value="Na/Glc_symporter_sf"/>
</dbReference>
<dbReference type="VEuPathDB" id="VectorBase:LLOJ001719"/>
<evidence type="ECO:0000256" key="2">
    <source>
        <dbReference type="ARBA" id="ARBA00006434"/>
    </source>
</evidence>
<dbReference type="InterPro" id="IPR001734">
    <property type="entry name" value="Na/solute_symporter"/>
</dbReference>
<evidence type="ECO:0000256" key="9">
    <source>
        <dbReference type="ARBA" id="ARBA00023136"/>
    </source>
</evidence>
<evidence type="ECO:0000256" key="8">
    <source>
        <dbReference type="ARBA" id="ARBA00023065"/>
    </source>
</evidence>
<feature type="transmembrane region" description="Helical" evidence="12">
    <location>
        <begin position="536"/>
        <end position="559"/>
    </location>
</feature>
<comment type="subcellular location">
    <subcellularLocation>
        <location evidence="1">Cell membrane</location>
        <topology evidence="1">Multi-pass membrane protein</topology>
    </subcellularLocation>
</comment>
<organism evidence="14 15">
    <name type="scientific">Lutzomyia longipalpis</name>
    <name type="common">Sand fly</name>
    <dbReference type="NCBI Taxonomy" id="7200"/>
    <lineage>
        <taxon>Eukaryota</taxon>
        <taxon>Metazoa</taxon>
        <taxon>Ecdysozoa</taxon>
        <taxon>Arthropoda</taxon>
        <taxon>Hexapoda</taxon>
        <taxon>Insecta</taxon>
        <taxon>Pterygota</taxon>
        <taxon>Neoptera</taxon>
        <taxon>Endopterygota</taxon>
        <taxon>Diptera</taxon>
        <taxon>Nematocera</taxon>
        <taxon>Psychodoidea</taxon>
        <taxon>Psychodidae</taxon>
        <taxon>Lutzomyia</taxon>
        <taxon>Lutzomyia</taxon>
    </lineage>
</organism>
<evidence type="ECO:0000313" key="14">
    <source>
        <dbReference type="EnsemblMetazoa" id="LLOJ001719-PA"/>
    </source>
</evidence>
<dbReference type="GO" id="GO:0015293">
    <property type="term" value="F:symporter activity"/>
    <property type="evidence" value="ECO:0007669"/>
    <property type="project" value="TreeGrafter"/>
</dbReference>
<keyword evidence="3" id="KW-0813">Transport</keyword>
<evidence type="ECO:0000256" key="3">
    <source>
        <dbReference type="ARBA" id="ARBA00022448"/>
    </source>
</evidence>
<keyword evidence="4" id="KW-1003">Cell membrane</keyword>
<evidence type="ECO:0000256" key="4">
    <source>
        <dbReference type="ARBA" id="ARBA00022475"/>
    </source>
</evidence>
<keyword evidence="8" id="KW-0406">Ion transport</keyword>
<dbReference type="Pfam" id="PF00474">
    <property type="entry name" value="SSF"/>
    <property type="match status" value="1"/>
</dbReference>
<reference evidence="13" key="2">
    <citation type="journal article" date="2020" name="BMC">
        <title>Leishmania infection induces a limited differential gene expression in the sand fly midgut.</title>
        <authorList>
            <person name="Coutinho-Abreu I.V."/>
            <person name="Serafim T.D."/>
            <person name="Meneses C."/>
            <person name="Kamhawi S."/>
            <person name="Oliveira F."/>
            <person name="Valenzuela J.G."/>
        </authorList>
    </citation>
    <scope>NUCLEOTIDE SEQUENCE</scope>
    <source>
        <strain evidence="13">Jacobina</strain>
        <tissue evidence="13">Midgut</tissue>
    </source>
</reference>
<accession>A0A1B0CBU0</accession>
<dbReference type="EMBL" id="AJWK01005828">
    <property type="status" value="NOT_ANNOTATED_CDS"/>
    <property type="molecule type" value="Genomic_DNA"/>
</dbReference>
<feature type="transmembrane region" description="Helical" evidence="12">
    <location>
        <begin position="283"/>
        <end position="305"/>
    </location>
</feature>
<dbReference type="PROSITE" id="PS50283">
    <property type="entry name" value="NA_SOLUT_SYMP_3"/>
    <property type="match status" value="1"/>
</dbReference>
<feature type="transmembrane region" description="Helical" evidence="12">
    <location>
        <begin position="12"/>
        <end position="31"/>
    </location>
</feature>
<reference evidence="14" key="3">
    <citation type="submission" date="2020-05" db="UniProtKB">
        <authorList>
            <consortium name="EnsemblMetazoa"/>
        </authorList>
    </citation>
    <scope>IDENTIFICATION</scope>
    <source>
        <strain evidence="14">Jacobina</strain>
    </source>
</reference>
<dbReference type="EMBL" id="AJWK01005825">
    <property type="status" value="NOT_ANNOTATED_CDS"/>
    <property type="molecule type" value="Genomic_DNA"/>
</dbReference>
<proteinExistence type="inferred from homology"/>
<feature type="transmembrane region" description="Helical" evidence="12">
    <location>
        <begin position="388"/>
        <end position="408"/>
    </location>
</feature>
<dbReference type="CDD" id="cd11492">
    <property type="entry name" value="SLC5sbd_NIS-SMVT"/>
    <property type="match status" value="1"/>
</dbReference>
<keyword evidence="7" id="KW-0915">Sodium</keyword>
<dbReference type="Proteomes" id="UP000092461">
    <property type="component" value="Unassembled WGS sequence"/>
</dbReference>
<dbReference type="Gene3D" id="1.20.1730.10">
    <property type="entry name" value="Sodium/glucose cotransporter"/>
    <property type="match status" value="1"/>
</dbReference>
<feature type="transmembrane region" description="Helical" evidence="12">
    <location>
        <begin position="189"/>
        <end position="208"/>
    </location>
</feature>
<keyword evidence="10" id="KW-0739">Sodium transport</keyword>
<dbReference type="GO" id="GO:0005886">
    <property type="term" value="C:plasma membrane"/>
    <property type="evidence" value="ECO:0007669"/>
    <property type="project" value="UniProtKB-SubCell"/>
</dbReference>
<evidence type="ECO:0000256" key="11">
    <source>
        <dbReference type="RuleBase" id="RU362091"/>
    </source>
</evidence>
<feature type="transmembrane region" description="Helical" evidence="12">
    <location>
        <begin position="43"/>
        <end position="66"/>
    </location>
</feature>
<keyword evidence="9 12" id="KW-0472">Membrane</keyword>
<dbReference type="InterPro" id="IPR051163">
    <property type="entry name" value="Sodium:Solute_Symporter_SSF"/>
</dbReference>
<feature type="transmembrane region" description="Helical" evidence="12">
    <location>
        <begin position="128"/>
        <end position="147"/>
    </location>
</feature>
<feature type="transmembrane region" description="Helical" evidence="12">
    <location>
        <begin position="442"/>
        <end position="464"/>
    </location>
</feature>
<keyword evidence="6 12" id="KW-1133">Transmembrane helix</keyword>
<evidence type="ECO:0000256" key="1">
    <source>
        <dbReference type="ARBA" id="ARBA00004651"/>
    </source>
</evidence>
<dbReference type="VEuPathDB" id="VectorBase:LLONM1_006698"/>
<evidence type="ECO:0000313" key="15">
    <source>
        <dbReference type="Proteomes" id="UP000092461"/>
    </source>
</evidence>
<dbReference type="NCBIfam" id="TIGR00813">
    <property type="entry name" value="sss"/>
    <property type="match status" value="1"/>
</dbReference>
<feature type="transmembrane region" description="Helical" evidence="12">
    <location>
        <begin position="159"/>
        <end position="177"/>
    </location>
</feature>
<dbReference type="AlphaFoldDB" id="A0A1B0CBU0"/>
<protein>
    <submittedName>
        <fullName evidence="13">Putative sodium/solute symporter</fullName>
    </submittedName>
</protein>
<dbReference type="GO" id="GO:0006814">
    <property type="term" value="P:sodium ion transport"/>
    <property type="evidence" value="ECO:0007669"/>
    <property type="project" value="UniProtKB-KW"/>
</dbReference>
<evidence type="ECO:0000256" key="10">
    <source>
        <dbReference type="ARBA" id="ARBA00023201"/>
    </source>
</evidence>
<dbReference type="PANTHER" id="PTHR42985:SF2">
    <property type="entry name" value="SODIUM-DEPENDENT MULTIVITAMIN TRANSPORTER"/>
    <property type="match status" value="1"/>
</dbReference>
<sequence length="698" mass="77114">MARTLGSLTWDYIVFFVFLIFSSLVPLWSRIFGKTRDNTKADFVFAVGKVPILAMMLSIARGTLGVRAFLGFPSELFYRGSAMWETLYGMVTAYPVVLFVFIPVYYSLGITSIYQYLDLRYNSRLVRCLASVSFIIRQVLALGVTVYTPSVALNTIIGVPYWMSLVGITAVAILFTILGGFKAAITADVIQGITMIAVSIAIIIQGVYETGGPVKVFNVVKDEGRLKFFNFTGDFTVRVDTLSAWSGQLFMSLSQFGCSQNFVQRYLSLKTFAEVKKTMLSNIPMVTILFSLSWIVGMGVFSTYVNCDPLKAGYTKKMDEILPFFVEDKFSYLPGFLGLFVACIFNGALSIGVSNINSLATVTWEDFLAPLPQFKGFTDKQEVNTIKFLGCVYSIIILGVAFGVGLLSGVIESAMIMTSVTSGPLLGVFILAMIFPMSNWKGAAAGMIASKVICFWLALGSFTVNSTQPTDLMPTSTDGCSNDTFSQGISKSSSSWLLNNMPLEVGWDMQNASYVPAMAAPVHDPTTLQTFYSISYMYWGIIGTFVTVFVGIVVSWLTASKEDTYDSKLLFKPALRLSQCMPGKAREYKDQPPKTDSCLVKDQKTPLPGEKDNFAFEIEDLSVGNEKKKFNGSTKAIIEDVQKFDKYSEEKLPPIKISIDKEMENGLESVQIKNLVADNKANMPKPLELYKRIDENGV</sequence>
<evidence type="ECO:0000313" key="13">
    <source>
        <dbReference type="EMBL" id="MBC1177266.1"/>
    </source>
</evidence>
<dbReference type="PANTHER" id="PTHR42985">
    <property type="entry name" value="SODIUM-COUPLED MONOCARBOXYLATE TRANSPORTER"/>
    <property type="match status" value="1"/>
</dbReference>
<feature type="transmembrane region" description="Helical" evidence="12">
    <location>
        <begin position="242"/>
        <end position="263"/>
    </location>
</feature>
<evidence type="ECO:0000256" key="12">
    <source>
        <dbReference type="SAM" id="Phobius"/>
    </source>
</evidence>
<dbReference type="EMBL" id="GITU01008563">
    <property type="protein sequence ID" value="MBC1177266.1"/>
    <property type="molecule type" value="Transcribed_RNA"/>
</dbReference>
<feature type="transmembrane region" description="Helical" evidence="12">
    <location>
        <begin position="86"/>
        <end position="108"/>
    </location>
</feature>